<comment type="caution">
    <text evidence="1">The sequence shown here is derived from an EMBL/GenBank/DDBJ whole genome shotgun (WGS) entry which is preliminary data.</text>
</comment>
<dbReference type="RefSeq" id="WP_146452654.1">
    <property type="nucleotide sequence ID" value="NZ_SJPS01000008.1"/>
</dbReference>
<protein>
    <submittedName>
        <fullName evidence="1">Uncharacterized protein</fullName>
    </submittedName>
</protein>
<proteinExistence type="predicted"/>
<dbReference type="AlphaFoldDB" id="A0A5C6CEJ8"/>
<gene>
    <name evidence="1" type="ORF">Pla144_44010</name>
</gene>
<evidence type="ECO:0000313" key="2">
    <source>
        <dbReference type="Proteomes" id="UP000318437"/>
    </source>
</evidence>
<dbReference type="OrthoDB" id="105144at2"/>
<evidence type="ECO:0000313" key="1">
    <source>
        <dbReference type="EMBL" id="TWU21934.1"/>
    </source>
</evidence>
<sequence>MTNPILALKQLESLKREFDSQSAQQKKTCLDALKSAHLKSADQIARLHEVLCFMQAWPDNEAILSSVDAMLERFEQRPDLKKHADELLNSGIAGTPINFRFYAGTTKWLADRWPEKLHIDWEDFENAEKLEGYLSLLASYSETPGLDNITMELPEWINRLKGPHETDALFVIRRLAVVFFNEFLHEQQCDELDIPLILSPGAGVPSRTLAKRDHSPIHYQTDPLVRTRPVPSEEIHRSLKPPKLINHAEGTRFVDLARCAMVTRQRDLDAFSYADANDVSVLDDGDLQFVLCGVVPERRFLLESLYGFLVLKNGVPISYGAITSLFNSAEVAYTILDSFRGSESARIYVRTLAMVYHVFGCDTFTITPYQLGEENDDALKSGAWWFYQKLGYLPRDKKLKKLMEQEMSTMKRRPRHRSSLAVLKQLATENVFLDLNKRRDDVLGVLDLAKVGLKITDLFAKRFGWEREQGEKALAAEAASTLGVASFRGWSAGEKLAWQRWSPIVALLDDLQRWPTADQEALVQIIRAKGGRQELDYLRGFDGLVRLRKAVEKLTV</sequence>
<reference evidence="1 2" key="1">
    <citation type="submission" date="2019-02" db="EMBL/GenBank/DDBJ databases">
        <title>Deep-cultivation of Planctomycetes and their phenomic and genomic characterization uncovers novel biology.</title>
        <authorList>
            <person name="Wiegand S."/>
            <person name="Jogler M."/>
            <person name="Boedeker C."/>
            <person name="Pinto D."/>
            <person name="Vollmers J."/>
            <person name="Rivas-Marin E."/>
            <person name="Kohn T."/>
            <person name="Peeters S.H."/>
            <person name="Heuer A."/>
            <person name="Rast P."/>
            <person name="Oberbeckmann S."/>
            <person name="Bunk B."/>
            <person name="Jeske O."/>
            <person name="Meyerdierks A."/>
            <person name="Storesund J.E."/>
            <person name="Kallscheuer N."/>
            <person name="Luecker S."/>
            <person name="Lage O.M."/>
            <person name="Pohl T."/>
            <person name="Merkel B.J."/>
            <person name="Hornburger P."/>
            <person name="Mueller R.-W."/>
            <person name="Bruemmer F."/>
            <person name="Labrenz M."/>
            <person name="Spormann A.M."/>
            <person name="Op Den Camp H."/>
            <person name="Overmann J."/>
            <person name="Amann R."/>
            <person name="Jetten M.S.M."/>
            <person name="Mascher T."/>
            <person name="Medema M.H."/>
            <person name="Devos D.P."/>
            <person name="Kaster A.-K."/>
            <person name="Ovreas L."/>
            <person name="Rohde M."/>
            <person name="Galperin M.Y."/>
            <person name="Jogler C."/>
        </authorList>
    </citation>
    <scope>NUCLEOTIDE SEQUENCE [LARGE SCALE GENOMIC DNA]</scope>
    <source>
        <strain evidence="1 2">Pla144</strain>
    </source>
</reference>
<keyword evidence="2" id="KW-1185">Reference proteome</keyword>
<name>A0A5C6CEJ8_9BACT</name>
<dbReference type="Proteomes" id="UP000318437">
    <property type="component" value="Unassembled WGS sequence"/>
</dbReference>
<dbReference type="EMBL" id="SJPS01000008">
    <property type="protein sequence ID" value="TWU21934.1"/>
    <property type="molecule type" value="Genomic_DNA"/>
</dbReference>
<organism evidence="1 2">
    <name type="scientific">Bythopirellula polymerisocia</name>
    <dbReference type="NCBI Taxonomy" id="2528003"/>
    <lineage>
        <taxon>Bacteria</taxon>
        <taxon>Pseudomonadati</taxon>
        <taxon>Planctomycetota</taxon>
        <taxon>Planctomycetia</taxon>
        <taxon>Pirellulales</taxon>
        <taxon>Lacipirellulaceae</taxon>
        <taxon>Bythopirellula</taxon>
    </lineage>
</organism>
<accession>A0A5C6CEJ8</accession>